<dbReference type="InterPro" id="IPR050692">
    <property type="entry name" value="HTH_transcr_repressor_FabR"/>
</dbReference>
<keyword evidence="1 2" id="KW-0238">DNA-binding</keyword>
<dbReference type="Pfam" id="PF00440">
    <property type="entry name" value="TetR_N"/>
    <property type="match status" value="1"/>
</dbReference>
<protein>
    <submittedName>
        <fullName evidence="4">DNA-binding transcriptional repressor FabR</fullName>
    </submittedName>
</protein>
<dbReference type="InterPro" id="IPR009057">
    <property type="entry name" value="Homeodomain-like_sf"/>
</dbReference>
<dbReference type="NCBIfam" id="NF008402">
    <property type="entry name" value="PRK11202.1"/>
    <property type="match status" value="1"/>
</dbReference>
<evidence type="ECO:0000256" key="1">
    <source>
        <dbReference type="ARBA" id="ARBA00023125"/>
    </source>
</evidence>
<dbReference type="EMBL" id="ARXS01000020">
    <property type="protein sequence ID" value="MCU5783802.1"/>
    <property type="molecule type" value="Genomic_DNA"/>
</dbReference>
<dbReference type="GO" id="GO:0003677">
    <property type="term" value="F:DNA binding"/>
    <property type="evidence" value="ECO:0007669"/>
    <property type="project" value="UniProtKB-KW"/>
</dbReference>
<dbReference type="Gene3D" id="1.10.357.10">
    <property type="entry name" value="Tetracycline Repressor, domain 2"/>
    <property type="match status" value="1"/>
</dbReference>
<evidence type="ECO:0000313" key="4">
    <source>
        <dbReference type="EMBL" id="MCU5783802.1"/>
    </source>
</evidence>
<dbReference type="SUPFAM" id="SSF46689">
    <property type="entry name" value="Homeodomain-like"/>
    <property type="match status" value="1"/>
</dbReference>
<evidence type="ECO:0000259" key="3">
    <source>
        <dbReference type="PROSITE" id="PS50977"/>
    </source>
</evidence>
<proteinExistence type="predicted"/>
<comment type="caution">
    <text evidence="4">The sequence shown here is derived from an EMBL/GenBank/DDBJ whole genome shotgun (WGS) entry which is preliminary data.</text>
</comment>
<evidence type="ECO:0000256" key="2">
    <source>
        <dbReference type="PROSITE-ProRule" id="PRU00335"/>
    </source>
</evidence>
<feature type="DNA-binding region" description="H-T-H motif" evidence="2">
    <location>
        <begin position="38"/>
        <end position="57"/>
    </location>
</feature>
<dbReference type="Gene3D" id="1.10.10.60">
    <property type="entry name" value="Homeodomain-like"/>
    <property type="match status" value="1"/>
</dbReference>
<organism evidence="4 5">
    <name type="scientific">Alloalcanivorax balearicus MACL04</name>
    <dbReference type="NCBI Taxonomy" id="1177182"/>
    <lineage>
        <taxon>Bacteria</taxon>
        <taxon>Pseudomonadati</taxon>
        <taxon>Pseudomonadota</taxon>
        <taxon>Gammaproteobacteria</taxon>
        <taxon>Oceanospirillales</taxon>
        <taxon>Alcanivoracaceae</taxon>
        <taxon>Alloalcanivorax</taxon>
    </lineage>
</organism>
<accession>A0ABT2R1Y0</accession>
<dbReference type="InterPro" id="IPR001647">
    <property type="entry name" value="HTH_TetR"/>
</dbReference>
<reference evidence="4" key="1">
    <citation type="submission" date="2012-09" db="EMBL/GenBank/DDBJ databases">
        <title>Genome Sequence of alkane-degrading Bacterium Alcanivorax balearicus MACL04.</title>
        <authorList>
            <person name="Lai Q."/>
            <person name="Shao Z."/>
        </authorList>
    </citation>
    <scope>NUCLEOTIDE SEQUENCE</scope>
    <source>
        <strain evidence="4">MACL04</strain>
    </source>
</reference>
<dbReference type="PROSITE" id="PS50977">
    <property type="entry name" value="HTH_TETR_2"/>
    <property type="match status" value="1"/>
</dbReference>
<feature type="domain" description="HTH tetR-type" evidence="3">
    <location>
        <begin position="14"/>
        <end position="75"/>
    </location>
</feature>
<gene>
    <name evidence="4" type="ORF">MA04_03102</name>
</gene>
<keyword evidence="5" id="KW-1185">Reference proteome</keyword>
<name>A0ABT2R1Y0_9GAMM</name>
<dbReference type="PANTHER" id="PTHR47752:SF1">
    <property type="entry name" value="HTH-TYPE TRANSCRIPTIONAL REPRESSOR FABR"/>
    <property type="match status" value="1"/>
</dbReference>
<dbReference type="Proteomes" id="UP001064106">
    <property type="component" value="Unassembled WGS sequence"/>
</dbReference>
<dbReference type="PANTHER" id="PTHR47752">
    <property type="entry name" value="HTH-TYPE TRANSCRIPTIONAL REPRESSOR FABR"/>
    <property type="match status" value="1"/>
</dbReference>
<sequence>MLKMTETLRQKQKKETRERILDAARHLMAGGRGLDSLGLREVAREAGLAATSLYNHFPDMEALGLALIDEACFRLRVAMSEGRRSMIEIGPRQAIQELVGRFGRFILSNEGEFRLLLQQRLGRSRRYRARIHGELQLLVDELAEDIRSVVAAQGRPAVPAEREAEAAVSLMFGLGVAMLDVSPARREELAANAVEQLAILALGGRRWARGERL</sequence>
<evidence type="ECO:0000313" key="5">
    <source>
        <dbReference type="Proteomes" id="UP001064106"/>
    </source>
</evidence>